<feature type="transmembrane region" description="Helical" evidence="1">
    <location>
        <begin position="26"/>
        <end position="53"/>
    </location>
</feature>
<evidence type="ECO:0000313" key="2">
    <source>
        <dbReference type="EMBL" id="GAI25517.1"/>
    </source>
</evidence>
<sequence>SIVAAGLAAAPSLVYAQVSVQRPAQAILQMVSIGFAAIAALGILFCCIAGAFGMAQWTRLLNIIGWTFVGGAALSIGTWAASTSV</sequence>
<keyword evidence="1" id="KW-0472">Membrane</keyword>
<accession>X1M1R5</accession>
<name>X1M1R5_9ZZZZ</name>
<evidence type="ECO:0000256" key="1">
    <source>
        <dbReference type="SAM" id="Phobius"/>
    </source>
</evidence>
<dbReference type="EMBL" id="BARV01022923">
    <property type="protein sequence ID" value="GAI25517.1"/>
    <property type="molecule type" value="Genomic_DNA"/>
</dbReference>
<protein>
    <submittedName>
        <fullName evidence="2">Uncharacterized protein</fullName>
    </submittedName>
</protein>
<dbReference type="AlphaFoldDB" id="X1M1R5"/>
<proteinExistence type="predicted"/>
<gene>
    <name evidence="2" type="ORF">S06H3_37690</name>
</gene>
<organism evidence="2">
    <name type="scientific">marine sediment metagenome</name>
    <dbReference type="NCBI Taxonomy" id="412755"/>
    <lineage>
        <taxon>unclassified sequences</taxon>
        <taxon>metagenomes</taxon>
        <taxon>ecological metagenomes</taxon>
    </lineage>
</organism>
<feature type="non-terminal residue" evidence="2">
    <location>
        <position position="1"/>
    </location>
</feature>
<keyword evidence="1" id="KW-0812">Transmembrane</keyword>
<feature type="transmembrane region" description="Helical" evidence="1">
    <location>
        <begin position="60"/>
        <end position="81"/>
    </location>
</feature>
<keyword evidence="1" id="KW-1133">Transmembrane helix</keyword>
<reference evidence="2" key="1">
    <citation type="journal article" date="2014" name="Front. Microbiol.">
        <title>High frequency of phylogenetically diverse reductive dehalogenase-homologous genes in deep subseafloor sedimentary metagenomes.</title>
        <authorList>
            <person name="Kawai M."/>
            <person name="Futagami T."/>
            <person name="Toyoda A."/>
            <person name="Takaki Y."/>
            <person name="Nishi S."/>
            <person name="Hori S."/>
            <person name="Arai W."/>
            <person name="Tsubouchi T."/>
            <person name="Morono Y."/>
            <person name="Uchiyama I."/>
            <person name="Ito T."/>
            <person name="Fujiyama A."/>
            <person name="Inagaki F."/>
            <person name="Takami H."/>
        </authorList>
    </citation>
    <scope>NUCLEOTIDE SEQUENCE</scope>
    <source>
        <strain evidence="2">Expedition CK06-06</strain>
    </source>
</reference>
<comment type="caution">
    <text evidence="2">The sequence shown here is derived from an EMBL/GenBank/DDBJ whole genome shotgun (WGS) entry which is preliminary data.</text>
</comment>